<dbReference type="InterPro" id="IPR027417">
    <property type="entry name" value="P-loop_NTPase"/>
</dbReference>
<dbReference type="STRING" id="237631.A0A0D1DZG2"/>
<proteinExistence type="inferred from homology"/>
<evidence type="ECO:0000256" key="6">
    <source>
        <dbReference type="ARBA" id="ARBA00022777"/>
    </source>
</evidence>
<sequence>MTGQAMATLVIVMGTSGSGKSTVGSALSAALGCAFVDGDDLHPASNVDKMSRGQPLNDQDREPWLITIRRTGLELATSQTLASDALRNKEKSQSAKLAEVYETSRQSTSQIDLAAESSSIRAKPQPSQAHSNKHIAVIACSSLKLIYRRLLRGTIPSLTHPTASQPESQLPSDLQVIHIYLDLSKQLLEHRMSNRKGHFMKLDMLYSQLDTLQVPDEHKEFGVIKVKVESETTTDEIVKDAMDQLKQRGVI</sequence>
<name>A0A0D1DZG2_MYCMD</name>
<dbReference type="RefSeq" id="XP_011390433.1">
    <property type="nucleotide sequence ID" value="XM_011392131.1"/>
</dbReference>
<evidence type="ECO:0000313" key="11">
    <source>
        <dbReference type="Proteomes" id="UP000000561"/>
    </source>
</evidence>
<reference evidence="10 11" key="1">
    <citation type="journal article" date="2006" name="Nature">
        <title>Insights from the genome of the biotrophic fungal plant pathogen Ustilago maydis.</title>
        <authorList>
            <person name="Kamper J."/>
            <person name="Kahmann R."/>
            <person name="Bolker M."/>
            <person name="Ma L.J."/>
            <person name="Brefort T."/>
            <person name="Saville B.J."/>
            <person name="Banuett F."/>
            <person name="Kronstad J.W."/>
            <person name="Gold S.E."/>
            <person name="Muller O."/>
            <person name="Perlin M.H."/>
            <person name="Wosten H.A."/>
            <person name="de Vries R."/>
            <person name="Ruiz-Herrera J."/>
            <person name="Reynaga-Pena C.G."/>
            <person name="Snetselaar K."/>
            <person name="McCann M."/>
            <person name="Perez-Martin J."/>
            <person name="Feldbrugge M."/>
            <person name="Basse C.W."/>
            <person name="Steinberg G."/>
            <person name="Ibeas J.I."/>
            <person name="Holloman W."/>
            <person name="Guzman P."/>
            <person name="Farman M."/>
            <person name="Stajich J.E."/>
            <person name="Sentandreu R."/>
            <person name="Gonzalez-Prieto J.M."/>
            <person name="Kennell J.C."/>
            <person name="Molina L."/>
            <person name="Schirawski J."/>
            <person name="Mendoza-Mendoza A."/>
            <person name="Greilinger D."/>
            <person name="Munch K."/>
            <person name="Rossel N."/>
            <person name="Scherer M."/>
            <person name="Vranes M."/>
            <person name="Ladendorf O."/>
            <person name="Vincon V."/>
            <person name="Fuchs U."/>
            <person name="Sandrock B."/>
            <person name="Meng S."/>
            <person name="Ho E.C."/>
            <person name="Cahill M.J."/>
            <person name="Boyce K.J."/>
            <person name="Klose J."/>
            <person name="Klosterman S.J."/>
            <person name="Deelstra H.J."/>
            <person name="Ortiz-Castellanos L."/>
            <person name="Li W."/>
            <person name="Sanchez-Alonso P."/>
            <person name="Schreier P.H."/>
            <person name="Hauser-Hahn I."/>
            <person name="Vaupel M."/>
            <person name="Koopmann E."/>
            <person name="Friedrich G."/>
            <person name="Voss H."/>
            <person name="Schluter T."/>
            <person name="Margolis J."/>
            <person name="Platt D."/>
            <person name="Swimmer C."/>
            <person name="Gnirke A."/>
            <person name="Chen F."/>
            <person name="Vysotskaia V."/>
            <person name="Mannhaupt G."/>
            <person name="Guldener U."/>
            <person name="Munsterkotter M."/>
            <person name="Haase D."/>
            <person name="Oesterheld M."/>
            <person name="Mewes H.W."/>
            <person name="Mauceli E.W."/>
            <person name="DeCaprio D."/>
            <person name="Wade C.M."/>
            <person name="Butler J."/>
            <person name="Young S."/>
            <person name="Jaffe D.B."/>
            <person name="Calvo S."/>
            <person name="Nusbaum C."/>
            <person name="Galagan J."/>
            <person name="Birren B.W."/>
        </authorList>
    </citation>
    <scope>NUCLEOTIDE SEQUENCE [LARGE SCALE GENOMIC DNA]</scope>
    <source>
        <strain evidence="11">DSM 14603 / FGSC 9021 / UM521</strain>
    </source>
</reference>
<dbReference type="OrthoDB" id="275177at2759"/>
<dbReference type="GO" id="GO:0005524">
    <property type="term" value="F:ATP binding"/>
    <property type="evidence" value="ECO:0007669"/>
    <property type="project" value="UniProtKB-KW"/>
</dbReference>
<dbReference type="CDD" id="cd02021">
    <property type="entry name" value="GntK"/>
    <property type="match status" value="1"/>
</dbReference>
<dbReference type="OMA" id="APWLEII"/>
<dbReference type="Pfam" id="PF01202">
    <property type="entry name" value="SKI"/>
    <property type="match status" value="1"/>
</dbReference>
<dbReference type="InterPro" id="IPR006001">
    <property type="entry name" value="Therm_gnt_kin"/>
</dbReference>
<dbReference type="PANTHER" id="PTHR43442:SF3">
    <property type="entry name" value="GLUCONOKINASE-RELATED"/>
    <property type="match status" value="1"/>
</dbReference>
<evidence type="ECO:0000313" key="10">
    <source>
        <dbReference type="EMBL" id="KIS67920.1"/>
    </source>
</evidence>
<dbReference type="GeneID" id="23564281"/>
<accession>A0A0D1DZG2</accession>
<evidence type="ECO:0000256" key="2">
    <source>
        <dbReference type="ARBA" id="ARBA00008420"/>
    </source>
</evidence>
<dbReference type="InterPro" id="IPR031322">
    <property type="entry name" value="Shikimate/glucono_kinase"/>
</dbReference>
<evidence type="ECO:0000256" key="8">
    <source>
        <dbReference type="ARBA" id="ARBA00029835"/>
    </source>
</evidence>
<evidence type="ECO:0000256" key="7">
    <source>
        <dbReference type="ARBA" id="ARBA00022840"/>
    </source>
</evidence>
<keyword evidence="7" id="KW-0067">ATP-binding</keyword>
<dbReference type="SUPFAM" id="SSF52540">
    <property type="entry name" value="P-loop containing nucleoside triphosphate hydrolases"/>
    <property type="match status" value="1"/>
</dbReference>
<dbReference type="EMBL" id="CM003150">
    <property type="protein sequence ID" value="KIS67920.1"/>
    <property type="molecule type" value="Genomic_DNA"/>
</dbReference>
<keyword evidence="5" id="KW-0547">Nucleotide-binding</keyword>
<dbReference type="UniPathway" id="UPA00792"/>
<dbReference type="Gene3D" id="3.40.50.300">
    <property type="entry name" value="P-loop containing nucleotide triphosphate hydrolases"/>
    <property type="match status" value="1"/>
</dbReference>
<gene>
    <name evidence="10" type="ORF">UMAG_03971</name>
</gene>
<comment type="pathway">
    <text evidence="1">Carbohydrate acid metabolism; D-gluconate degradation.</text>
</comment>
<dbReference type="GO" id="GO:0005975">
    <property type="term" value="P:carbohydrate metabolic process"/>
    <property type="evidence" value="ECO:0007669"/>
    <property type="project" value="InterPro"/>
</dbReference>
<dbReference type="VEuPathDB" id="FungiDB:UMAG_03971"/>
<dbReference type="eggNOG" id="KOG3354">
    <property type="taxonomic scope" value="Eukaryota"/>
</dbReference>
<comment type="catalytic activity">
    <reaction evidence="9">
        <text>D-gluconate + ATP = 6-phospho-D-gluconate + ADP + H(+)</text>
        <dbReference type="Rhea" id="RHEA:19433"/>
        <dbReference type="ChEBI" id="CHEBI:15378"/>
        <dbReference type="ChEBI" id="CHEBI:18391"/>
        <dbReference type="ChEBI" id="CHEBI:30616"/>
        <dbReference type="ChEBI" id="CHEBI:58759"/>
        <dbReference type="ChEBI" id="CHEBI:456216"/>
        <dbReference type="EC" id="2.7.1.12"/>
    </reaction>
</comment>
<dbReference type="AlphaFoldDB" id="A0A0D1DZG2"/>
<evidence type="ECO:0000256" key="5">
    <source>
        <dbReference type="ARBA" id="ARBA00022741"/>
    </source>
</evidence>
<comment type="similarity">
    <text evidence="2">Belongs to the gluconokinase GntK/GntV family.</text>
</comment>
<keyword evidence="11" id="KW-1185">Reference proteome</keyword>
<dbReference type="InParanoid" id="A0A0D1DZG2"/>
<keyword evidence="4" id="KW-0808">Transferase</keyword>
<organism evidence="10 11">
    <name type="scientific">Mycosarcoma maydis</name>
    <name type="common">Corn smut fungus</name>
    <name type="synonym">Ustilago maydis</name>
    <dbReference type="NCBI Taxonomy" id="5270"/>
    <lineage>
        <taxon>Eukaryota</taxon>
        <taxon>Fungi</taxon>
        <taxon>Dikarya</taxon>
        <taxon>Basidiomycota</taxon>
        <taxon>Ustilaginomycotina</taxon>
        <taxon>Ustilaginomycetes</taxon>
        <taxon>Ustilaginales</taxon>
        <taxon>Ustilaginaceae</taxon>
        <taxon>Mycosarcoma</taxon>
    </lineage>
</organism>
<dbReference type="FunCoup" id="A0A0D1DZG2">
    <property type="interactions" value="519"/>
</dbReference>
<dbReference type="Proteomes" id="UP000000561">
    <property type="component" value="Chromosome 11"/>
</dbReference>
<dbReference type="GO" id="GO:0046316">
    <property type="term" value="F:gluconokinase activity"/>
    <property type="evidence" value="ECO:0000318"/>
    <property type="project" value="GO_Central"/>
</dbReference>
<dbReference type="KEGG" id="uma:UMAG_03971"/>
<keyword evidence="6" id="KW-0418">Kinase</keyword>
<protein>
    <recommendedName>
        <fullName evidence="3">gluconokinase</fullName>
        <ecNumber evidence="3">2.7.1.12</ecNumber>
    </recommendedName>
    <alternativeName>
        <fullName evidence="8">Gluconate kinase</fullName>
    </alternativeName>
</protein>
<evidence type="ECO:0000256" key="3">
    <source>
        <dbReference type="ARBA" id="ARBA00012054"/>
    </source>
</evidence>
<evidence type="ECO:0000256" key="4">
    <source>
        <dbReference type="ARBA" id="ARBA00022679"/>
    </source>
</evidence>
<evidence type="ECO:0000256" key="1">
    <source>
        <dbReference type="ARBA" id="ARBA00004875"/>
    </source>
</evidence>
<dbReference type="EC" id="2.7.1.12" evidence="3"/>
<evidence type="ECO:0000256" key="9">
    <source>
        <dbReference type="ARBA" id="ARBA00048090"/>
    </source>
</evidence>
<dbReference type="PANTHER" id="PTHR43442">
    <property type="entry name" value="GLUCONOKINASE-RELATED"/>
    <property type="match status" value="1"/>
</dbReference>